<keyword evidence="1" id="KW-0472">Membrane</keyword>
<sequence length="278" mass="31063">MIKAYYGSTTARVLVHYKLSQSFGIRSGVREGCILSPILFNYAIDWILGKALHEESSVELSPGHQLADLDYADDIAFLASSFEDLQSMVSRVNEVTKLVSSFINAGRTKVISSSIRAQKKALLQIAGCILDEVDSFKHLGLRLLPNGQIKDDIVSRIDVTCQGCECWFIGVEDERKLKAFDHLCLRAILRVKNTDYVSNATVRIRCENIARISQAIQGRRLRKERMDVFVFIVTLVLVLTARAIEGFQCGGVNDISQTPFFGFHSSLSFNELNFGFLA</sequence>
<dbReference type="Pfam" id="PF00078">
    <property type="entry name" value="RVT_1"/>
    <property type="match status" value="1"/>
</dbReference>
<name>A0A183S895_SCHSO</name>
<dbReference type="PANTHER" id="PTHR47027:SF20">
    <property type="entry name" value="REVERSE TRANSCRIPTASE-LIKE PROTEIN WITH RNA-DIRECTED DNA POLYMERASE DOMAIN"/>
    <property type="match status" value="1"/>
</dbReference>
<dbReference type="EMBL" id="UYSU01000308">
    <property type="protein sequence ID" value="VDL85616.1"/>
    <property type="molecule type" value="Genomic_DNA"/>
</dbReference>
<proteinExistence type="predicted"/>
<evidence type="ECO:0000313" key="3">
    <source>
        <dbReference type="EMBL" id="VDL85616.1"/>
    </source>
</evidence>
<feature type="domain" description="Reverse transcriptase" evidence="2">
    <location>
        <begin position="1"/>
        <end position="130"/>
    </location>
</feature>
<accession>A0A183S895</accession>
<dbReference type="PROSITE" id="PS50878">
    <property type="entry name" value="RT_POL"/>
    <property type="match status" value="1"/>
</dbReference>
<organism evidence="5">
    <name type="scientific">Schistocephalus solidus</name>
    <name type="common">Tapeworm</name>
    <dbReference type="NCBI Taxonomy" id="70667"/>
    <lineage>
        <taxon>Eukaryota</taxon>
        <taxon>Metazoa</taxon>
        <taxon>Spiralia</taxon>
        <taxon>Lophotrochozoa</taxon>
        <taxon>Platyhelminthes</taxon>
        <taxon>Cestoda</taxon>
        <taxon>Eucestoda</taxon>
        <taxon>Diphyllobothriidea</taxon>
        <taxon>Diphyllobothriidae</taxon>
        <taxon>Schistocephalus</taxon>
    </lineage>
</organism>
<evidence type="ECO:0000256" key="1">
    <source>
        <dbReference type="SAM" id="Phobius"/>
    </source>
</evidence>
<gene>
    <name evidence="3" type="ORF">SSLN_LOCUS443</name>
</gene>
<dbReference type="Proteomes" id="UP000275846">
    <property type="component" value="Unassembled WGS sequence"/>
</dbReference>
<dbReference type="WBParaSite" id="SSLN_0000046401-mRNA-1">
    <property type="protein sequence ID" value="SSLN_0000046401-mRNA-1"/>
    <property type="gene ID" value="SSLN_0000046401"/>
</dbReference>
<feature type="transmembrane region" description="Helical" evidence="1">
    <location>
        <begin position="226"/>
        <end position="244"/>
    </location>
</feature>
<reference evidence="3 4" key="2">
    <citation type="submission" date="2018-11" db="EMBL/GenBank/DDBJ databases">
        <authorList>
            <consortium name="Pathogen Informatics"/>
        </authorList>
    </citation>
    <scope>NUCLEOTIDE SEQUENCE [LARGE SCALE GENOMIC DNA]</scope>
    <source>
        <strain evidence="3 4">NST_G2</strain>
    </source>
</reference>
<reference evidence="5" key="1">
    <citation type="submission" date="2016-06" db="UniProtKB">
        <authorList>
            <consortium name="WormBaseParasite"/>
        </authorList>
    </citation>
    <scope>IDENTIFICATION</scope>
</reference>
<keyword evidence="1" id="KW-0812">Transmembrane</keyword>
<keyword evidence="1" id="KW-1133">Transmembrane helix</keyword>
<dbReference type="AlphaFoldDB" id="A0A183S895"/>
<keyword evidence="4" id="KW-1185">Reference proteome</keyword>
<protein>
    <submittedName>
        <fullName evidence="5">Reverse transcriptase domain-containing protein</fullName>
    </submittedName>
</protein>
<dbReference type="InterPro" id="IPR000477">
    <property type="entry name" value="RT_dom"/>
</dbReference>
<evidence type="ECO:0000259" key="2">
    <source>
        <dbReference type="PROSITE" id="PS50878"/>
    </source>
</evidence>
<dbReference type="OrthoDB" id="413835at2759"/>
<dbReference type="PANTHER" id="PTHR47027">
    <property type="entry name" value="REVERSE TRANSCRIPTASE DOMAIN-CONTAINING PROTEIN"/>
    <property type="match status" value="1"/>
</dbReference>
<evidence type="ECO:0000313" key="5">
    <source>
        <dbReference type="WBParaSite" id="SSLN_0000046401-mRNA-1"/>
    </source>
</evidence>
<evidence type="ECO:0000313" key="4">
    <source>
        <dbReference type="Proteomes" id="UP000275846"/>
    </source>
</evidence>